<accession>A0A6N7IRK6</accession>
<protein>
    <submittedName>
        <fullName evidence="1">Uncharacterized protein</fullName>
    </submittedName>
</protein>
<dbReference type="Proteomes" id="UP000441717">
    <property type="component" value="Unassembled WGS sequence"/>
</dbReference>
<evidence type="ECO:0000313" key="2">
    <source>
        <dbReference type="Proteomes" id="UP000441717"/>
    </source>
</evidence>
<reference evidence="1 2" key="1">
    <citation type="submission" date="2019-10" db="EMBL/GenBank/DDBJ databases">
        <title>Comparative genomics of sulfur disproportionating microorganisms.</title>
        <authorList>
            <person name="Ward L.M."/>
            <person name="Bertran E."/>
            <person name="Johnston D."/>
        </authorList>
    </citation>
    <scope>NUCLEOTIDE SEQUENCE [LARGE SCALE GENOMIC DNA]</scope>
    <source>
        <strain evidence="1 2">DSM 14055</strain>
    </source>
</reference>
<comment type="caution">
    <text evidence="1">The sequence shown here is derived from an EMBL/GenBank/DDBJ whole genome shotgun (WGS) entry which is preliminary data.</text>
</comment>
<keyword evidence="2" id="KW-1185">Reference proteome</keyword>
<evidence type="ECO:0000313" key="1">
    <source>
        <dbReference type="EMBL" id="MQL52726.1"/>
    </source>
</evidence>
<proteinExistence type="predicted"/>
<sequence length="97" mass="11228">MDLKIIEDFKNLILDHGLPETDVVLFGVICPYCGKHDRIRQLEAPQELAGALDENVLHRYRAMWNLLSREDQGMAVCKFCHNIMAFADDSFRVETLY</sequence>
<name>A0A6N7IRK6_9FIRM</name>
<dbReference type="OrthoDB" id="1809431at2"/>
<dbReference type="AlphaFoldDB" id="A0A6N7IRK6"/>
<gene>
    <name evidence="1" type="ORF">GFC01_10720</name>
</gene>
<dbReference type="EMBL" id="WHYR01000027">
    <property type="protein sequence ID" value="MQL52726.1"/>
    <property type="molecule type" value="Genomic_DNA"/>
</dbReference>
<dbReference type="RefSeq" id="WP_152947126.1">
    <property type="nucleotide sequence ID" value="NZ_WHYR01000027.1"/>
</dbReference>
<organism evidence="1 2">
    <name type="scientific">Desulfofundulus thermobenzoicus</name>
    <dbReference type="NCBI Taxonomy" id="29376"/>
    <lineage>
        <taxon>Bacteria</taxon>
        <taxon>Bacillati</taxon>
        <taxon>Bacillota</taxon>
        <taxon>Clostridia</taxon>
        <taxon>Eubacteriales</taxon>
        <taxon>Peptococcaceae</taxon>
        <taxon>Desulfofundulus</taxon>
    </lineage>
</organism>